<dbReference type="InterPro" id="IPR039495">
    <property type="entry name" value="TAF1A"/>
</dbReference>
<sequence length="634" mass="72673">MEPESQSKEVKLPKKPKRRAPRNPHGNNEDTVKHSTKVRKINGIILANNKPSYCLKRGIGSLQYEGESLRSIHRKKLHRQLKKLLQRHNWAEASGVLSVLLKGTVHDQSLSRNRTKYWAALELLNFIRGETINPRRIQNVYELWMKKIGRLKNWPTKDRFAVQLEFILFCLTHGRTEDAHQAALCLMQERGFESDPVSNLVVGLAFCHLWYSGLPKELQLTELDSSGNSKQSEMPADGIYMSIDNSKGRDALEAGGAKSSLQCDSNTSIANDKEVLEDDGNHPNESMDIDDNKLKESTHSCFQPQDFYMNSAEESGQEEYSFSNYSGDLPHASMFYTHGLPPWLLPLHLPDSHENLEDTLYKHRKLHNDYYKNALKHLRVALYSTPPVIEAFHPLMQMLLLGDLVNEALDELEKLFQISDTALQLRLKAALLEHFDGTNYVKLSTCFEDIMRKDPTCTDSLARLVVMHQRGDYNTEKLAEMLALHLDGTYAKCDVWKELASCLLRLCQCGEDRMSACSNGNDGHNQIYLDHSNQILEIFANSESGKTWRLRCRWWLNRHFSHNILASDIAYGDLEILTYKAAAASHLYGREFKYVVKANECLEKENNMELYSFLQMHILNSVGFYFNGKRIDSQ</sequence>
<dbReference type="AlphaFoldDB" id="A0ABD1S6S6"/>
<name>A0ABD1S6S6_9LAMI</name>
<keyword evidence="3" id="KW-1185">Reference proteome</keyword>
<evidence type="ECO:0000313" key="2">
    <source>
        <dbReference type="EMBL" id="KAL2496444.1"/>
    </source>
</evidence>
<protein>
    <submittedName>
        <fullName evidence="2">Uncharacterized protein</fullName>
    </submittedName>
</protein>
<feature type="compositionally biased region" description="Basic residues" evidence="1">
    <location>
        <begin position="13"/>
        <end position="22"/>
    </location>
</feature>
<dbReference type="EMBL" id="JBFOLJ010000011">
    <property type="protein sequence ID" value="KAL2496444.1"/>
    <property type="molecule type" value="Genomic_DNA"/>
</dbReference>
<comment type="caution">
    <text evidence="2">The sequence shown here is derived from an EMBL/GenBank/DDBJ whole genome shotgun (WGS) entry which is preliminary data.</text>
</comment>
<accession>A0ABD1S6S6</accession>
<reference evidence="3" key="1">
    <citation type="submission" date="2024-07" db="EMBL/GenBank/DDBJ databases">
        <title>Two chromosome-level genome assemblies of Korean endemic species Abeliophyllum distichum and Forsythia ovata (Oleaceae).</title>
        <authorList>
            <person name="Jang H."/>
        </authorList>
    </citation>
    <scope>NUCLEOTIDE SEQUENCE [LARGE SCALE GENOMIC DNA]</scope>
</reference>
<evidence type="ECO:0000256" key="1">
    <source>
        <dbReference type="SAM" id="MobiDB-lite"/>
    </source>
</evidence>
<dbReference type="PANTHER" id="PTHR36720">
    <property type="entry name" value="TAF RNA POLYMERASE I SUBUNIT A"/>
    <property type="match status" value="1"/>
</dbReference>
<dbReference type="PANTHER" id="PTHR36720:SF1">
    <property type="entry name" value="TAF RNA POLYMERASE I SUBUNIT A"/>
    <property type="match status" value="1"/>
</dbReference>
<feature type="region of interest" description="Disordered" evidence="1">
    <location>
        <begin position="1"/>
        <end position="35"/>
    </location>
</feature>
<proteinExistence type="predicted"/>
<evidence type="ECO:0000313" key="3">
    <source>
        <dbReference type="Proteomes" id="UP001604277"/>
    </source>
</evidence>
<dbReference type="Pfam" id="PF14929">
    <property type="entry name" value="TAF1_subA"/>
    <property type="match status" value="1"/>
</dbReference>
<gene>
    <name evidence="2" type="ORF">Fot_40201</name>
</gene>
<feature type="compositionally biased region" description="Basic and acidic residues" evidence="1">
    <location>
        <begin position="1"/>
        <end position="12"/>
    </location>
</feature>
<dbReference type="Proteomes" id="UP001604277">
    <property type="component" value="Unassembled WGS sequence"/>
</dbReference>
<organism evidence="2 3">
    <name type="scientific">Forsythia ovata</name>
    <dbReference type="NCBI Taxonomy" id="205694"/>
    <lineage>
        <taxon>Eukaryota</taxon>
        <taxon>Viridiplantae</taxon>
        <taxon>Streptophyta</taxon>
        <taxon>Embryophyta</taxon>
        <taxon>Tracheophyta</taxon>
        <taxon>Spermatophyta</taxon>
        <taxon>Magnoliopsida</taxon>
        <taxon>eudicotyledons</taxon>
        <taxon>Gunneridae</taxon>
        <taxon>Pentapetalae</taxon>
        <taxon>asterids</taxon>
        <taxon>lamiids</taxon>
        <taxon>Lamiales</taxon>
        <taxon>Oleaceae</taxon>
        <taxon>Forsythieae</taxon>
        <taxon>Forsythia</taxon>
    </lineage>
</organism>